<dbReference type="PANTHER" id="PTHR39209:SF2">
    <property type="entry name" value="CYTOPLASMIC PROTEIN"/>
    <property type="match status" value="1"/>
</dbReference>
<dbReference type="InterPro" id="IPR020825">
    <property type="entry name" value="Phe-tRNA_synthase-like_B3/B4"/>
</dbReference>
<dbReference type="PANTHER" id="PTHR39209">
    <property type="match status" value="1"/>
</dbReference>
<organism evidence="2 3">
    <name type="scientific">Thermosporothrix hazakensis</name>
    <dbReference type="NCBI Taxonomy" id="644383"/>
    <lineage>
        <taxon>Bacteria</taxon>
        <taxon>Bacillati</taxon>
        <taxon>Chloroflexota</taxon>
        <taxon>Ktedonobacteria</taxon>
        <taxon>Ktedonobacterales</taxon>
        <taxon>Thermosporotrichaceae</taxon>
        <taxon>Thermosporothrix</taxon>
    </lineage>
</organism>
<dbReference type="Pfam" id="PF03483">
    <property type="entry name" value="B3_4"/>
    <property type="match status" value="1"/>
</dbReference>
<dbReference type="Gene3D" id="3.50.40.10">
    <property type="entry name" value="Phenylalanyl-trna Synthetase, Chain B, domain 3"/>
    <property type="match status" value="1"/>
</dbReference>
<evidence type="ECO:0000313" key="2">
    <source>
        <dbReference type="EMBL" id="PZW36045.1"/>
    </source>
</evidence>
<dbReference type="SUPFAM" id="SSF56037">
    <property type="entry name" value="PheT/TilS domain"/>
    <property type="match status" value="1"/>
</dbReference>
<dbReference type="GO" id="GO:0003723">
    <property type="term" value="F:RNA binding"/>
    <property type="evidence" value="ECO:0007669"/>
    <property type="project" value="InterPro"/>
</dbReference>
<evidence type="ECO:0000313" key="3">
    <source>
        <dbReference type="Proteomes" id="UP000248806"/>
    </source>
</evidence>
<feature type="domain" description="B3/B4 tRNA-binding" evidence="1">
    <location>
        <begin position="63"/>
        <end position="218"/>
    </location>
</feature>
<protein>
    <submittedName>
        <fullName evidence="2">DNA/RNA-binding domain of Phe-tRNA-synthetase-like protein</fullName>
    </submittedName>
</protein>
<reference evidence="2 3" key="1">
    <citation type="submission" date="2018-06" db="EMBL/GenBank/DDBJ databases">
        <title>Genomic Encyclopedia of Archaeal and Bacterial Type Strains, Phase II (KMG-II): from individual species to whole genera.</title>
        <authorList>
            <person name="Goeker M."/>
        </authorList>
    </citation>
    <scope>NUCLEOTIDE SEQUENCE [LARGE SCALE GENOMIC DNA]</scope>
    <source>
        <strain evidence="2 3">ATCC BAA-1881</strain>
    </source>
</reference>
<dbReference type="OrthoDB" id="276580at2"/>
<dbReference type="SMART" id="SM00873">
    <property type="entry name" value="B3_4"/>
    <property type="match status" value="1"/>
</dbReference>
<sequence length="235" mass="25854">MYTFQYSAEILERYPTVVGGVIVARGMHNGPTPESLLATYTAEQQAVIERLGTTPLSRLESIAAWRQAFRGFGVEPTQYRCAAEALLRRLTKKGDIPSINLLVDLGNLISIRYALPIAVCDMQAAQGAITVHFARGEERFTILGEVEAEHPEPGEVIFSDETGLVYARRWCWRQSEQSAAKSTTTDAIITVEGHHADARRDVLAALTDLRELLSKYAGGTYESAVLDKDHPGFSA</sequence>
<evidence type="ECO:0000259" key="1">
    <source>
        <dbReference type="SMART" id="SM00873"/>
    </source>
</evidence>
<proteinExistence type="predicted"/>
<comment type="caution">
    <text evidence="2">The sequence shown here is derived from an EMBL/GenBank/DDBJ whole genome shotgun (WGS) entry which is preliminary data.</text>
</comment>
<keyword evidence="3" id="KW-1185">Reference proteome</keyword>
<dbReference type="InterPro" id="IPR005146">
    <property type="entry name" value="B3/B4_tRNA-bd"/>
</dbReference>
<name>A0A326UDP2_THEHA</name>
<dbReference type="Proteomes" id="UP000248806">
    <property type="component" value="Unassembled WGS sequence"/>
</dbReference>
<dbReference type="EMBL" id="QKUF01000001">
    <property type="protein sequence ID" value="PZW36045.1"/>
    <property type="molecule type" value="Genomic_DNA"/>
</dbReference>
<gene>
    <name evidence="2" type="ORF">EI42_00215</name>
</gene>
<dbReference type="GO" id="GO:0004826">
    <property type="term" value="F:phenylalanine-tRNA ligase activity"/>
    <property type="evidence" value="ECO:0007669"/>
    <property type="project" value="InterPro"/>
</dbReference>
<accession>A0A326UDP2</accession>
<dbReference type="RefSeq" id="WP_111317857.1">
    <property type="nucleotide sequence ID" value="NZ_BIFX01000001.1"/>
</dbReference>
<dbReference type="AlphaFoldDB" id="A0A326UDP2"/>